<keyword evidence="3 7" id="KW-1134">Transmembrane beta strand</keyword>
<dbReference type="Gene3D" id="2.170.130.10">
    <property type="entry name" value="TonB-dependent receptor, plug domain"/>
    <property type="match status" value="1"/>
</dbReference>
<keyword evidence="6 7" id="KW-0998">Cell outer membrane</keyword>
<dbReference type="RefSeq" id="WP_039354534.1">
    <property type="nucleotide sequence ID" value="NZ_FOLA01000016.1"/>
</dbReference>
<evidence type="ECO:0000256" key="8">
    <source>
        <dbReference type="SAM" id="SignalP"/>
    </source>
</evidence>
<evidence type="ECO:0000256" key="6">
    <source>
        <dbReference type="ARBA" id="ARBA00023237"/>
    </source>
</evidence>
<keyword evidence="8" id="KW-0732">Signal</keyword>
<dbReference type="InterPro" id="IPR012910">
    <property type="entry name" value="Plug_dom"/>
</dbReference>
<dbReference type="PROSITE" id="PS52016">
    <property type="entry name" value="TONB_DEPENDENT_REC_3"/>
    <property type="match status" value="1"/>
</dbReference>
<comment type="caution">
    <text evidence="10">The sequence shown here is derived from an EMBL/GenBank/DDBJ whole genome shotgun (WGS) entry which is preliminary data.</text>
</comment>
<accession>A0A0C1F254</accession>
<feature type="chain" id="PRO_5030004914" description="TonB-dependent receptor plug domain-containing protein" evidence="8">
    <location>
        <begin position="31"/>
        <end position="1184"/>
    </location>
</feature>
<feature type="domain" description="TonB-dependent receptor plug" evidence="9">
    <location>
        <begin position="203"/>
        <end position="308"/>
    </location>
</feature>
<evidence type="ECO:0000313" key="10">
    <source>
        <dbReference type="EMBL" id="KIA86033.1"/>
    </source>
</evidence>
<dbReference type="NCBIfam" id="TIGR04057">
    <property type="entry name" value="SusC_RagA_signa"/>
    <property type="match status" value="1"/>
</dbReference>
<evidence type="ECO:0000256" key="1">
    <source>
        <dbReference type="ARBA" id="ARBA00004571"/>
    </source>
</evidence>
<name>A0A0C1F254_9FLAO</name>
<evidence type="ECO:0000259" key="9">
    <source>
        <dbReference type="Pfam" id="PF07715"/>
    </source>
</evidence>
<dbReference type="InterPro" id="IPR037066">
    <property type="entry name" value="Plug_dom_sf"/>
</dbReference>
<dbReference type="Proteomes" id="UP000031473">
    <property type="component" value="Unassembled WGS sequence"/>
</dbReference>
<dbReference type="InterPro" id="IPR036942">
    <property type="entry name" value="Beta-barrel_TonB_sf"/>
</dbReference>
<dbReference type="STRING" id="266749.SAMN05421876_11612"/>
<evidence type="ECO:0000256" key="3">
    <source>
        <dbReference type="ARBA" id="ARBA00022452"/>
    </source>
</evidence>
<feature type="signal peptide" evidence="8">
    <location>
        <begin position="1"/>
        <end position="30"/>
    </location>
</feature>
<dbReference type="NCBIfam" id="TIGR04056">
    <property type="entry name" value="OMP_RagA_SusC"/>
    <property type="match status" value="1"/>
</dbReference>
<proteinExistence type="inferred from homology"/>
<keyword evidence="2 7" id="KW-0813">Transport</keyword>
<keyword evidence="4 7" id="KW-0812">Transmembrane</keyword>
<dbReference type="Gene3D" id="2.40.170.20">
    <property type="entry name" value="TonB-dependent receptor, beta-barrel domain"/>
    <property type="match status" value="1"/>
</dbReference>
<dbReference type="SUPFAM" id="SSF56935">
    <property type="entry name" value="Porins"/>
    <property type="match status" value="1"/>
</dbReference>
<dbReference type="GO" id="GO:0009279">
    <property type="term" value="C:cell outer membrane"/>
    <property type="evidence" value="ECO:0007669"/>
    <property type="project" value="UniProtKB-SubCell"/>
</dbReference>
<sequence length="1184" mass="132207">MKKTYHSRLRLPNVRLGIAASFLLFGLTQAQISTSEDSVTIENAFKTIEKKTGYSIFYKKELFNADAKINLENQDDNIQAYLSELTRKTGLKFTVVGKQIIVSEITEMQVSGKISETGNVASANAQVSNLFTSRSTVADENGNFTIPAKLGDILLITRGTLSERVKVNGNILDFVLEPLLSESANETAIEGVLITGYQRVDPNKAAASYTTVNMQNFQRRGNPDIVSSLEGLTPALLVYSDPSNPGSKLFNLRGVATLSGNTKPLIVVDGFQYDGDINSINPYEVESITLLKDAASASIYGAKSSNGVIVITTKKGKKGETVFRYTTNYSISDKVDLNYAMNRVNSSQLVDIQSISPKSVIGSGGLLYDYESEFNDPYNYLGNTFSNSTNEVYLLYADLQQGRITQDQLDLRLSVLRSRDNTNDLRRLYLQTPMISQHNISASGGGDSFKYRTSLNYTKEYGNIQGSENNKGIFDFVMDAKLSPKLSLDLQTNFTLRNDKLTPVDFYSDNPNDLSNVFRISSYQKFYGPNGEALPVYKPLNYDTTNSYGGKTPYEILRLKELGLYDETYYPVNDFNKYTNTTDSFISRVQGMFTYKLTSDINLKFGGQFSKSSSTNERIADGDSNEMFSLLNNTTQLLETTGNIKKTLLPLGGRKIENKTDVTNYLLRLQADYDKKFGDHYINAIIGGEVQRNHTVGTVSDFFGYNRNSNTFVQTDKLFANSLLFDVYNPGGFLERVNFFDQLVDLDDRFVSMYTNANYSFKNKYVLTGSARIDQSNFFGTDPQYRFKPFWSVAGKWRAGAEEFLGANKNTIDLRASYGVNGNIANKYGPYDVGKIVQGYVTDYNAGLSIENYKVSDLRWERTNILNLGTDLSFLKKRVTLALDYYKKDSHDLLSIIAADPTLGAPTLIKNSASIINNGYEVSLTSQNIQNEKFSWSTQANFRYNKGKVTESYSDQSSVRQILGQVQNIEGFEPNSILVLDYAGVDNQGYGLIRKKDGSLVQLTDDSFGVKFSQDDLVSGGTTLPKYTASLNNTINYEGFGLSFMFVYQGGFSLLKDSYNGESLYDEISLVNADAAHAWQNPGDELSTNIPRINSTQPYSFAKYSTKNIIDGDFIRLRDVILSYTIPAGLSKSFGFSEFTLNLRANNLFLWTKNKEGIDPESHGLGYRYYKTPKTFSLGLNVSF</sequence>
<evidence type="ECO:0000256" key="4">
    <source>
        <dbReference type="ARBA" id="ARBA00022692"/>
    </source>
</evidence>
<evidence type="ECO:0000256" key="2">
    <source>
        <dbReference type="ARBA" id="ARBA00022448"/>
    </source>
</evidence>
<keyword evidence="5 7" id="KW-0472">Membrane</keyword>
<reference evidence="10 11" key="1">
    <citation type="submission" date="2014-10" db="EMBL/GenBank/DDBJ databases">
        <title>Kaistella jeonii genome.</title>
        <authorList>
            <person name="Clayton J.T."/>
            <person name="Newman J.D."/>
        </authorList>
    </citation>
    <scope>NUCLEOTIDE SEQUENCE [LARGE SCALE GENOMIC DNA]</scope>
    <source>
        <strain evidence="10 11">DSM 17048</strain>
    </source>
</reference>
<evidence type="ECO:0000256" key="5">
    <source>
        <dbReference type="ARBA" id="ARBA00023136"/>
    </source>
</evidence>
<evidence type="ECO:0000313" key="11">
    <source>
        <dbReference type="Proteomes" id="UP000031473"/>
    </source>
</evidence>
<dbReference type="OrthoDB" id="9768177at2"/>
<keyword evidence="11" id="KW-1185">Reference proteome</keyword>
<dbReference type="InterPro" id="IPR023997">
    <property type="entry name" value="TonB-dep_OMP_SusC/RagA_CS"/>
</dbReference>
<comment type="subcellular location">
    <subcellularLocation>
        <location evidence="1 7">Cell outer membrane</location>
        <topology evidence="1 7">Multi-pass membrane protein</topology>
    </subcellularLocation>
</comment>
<gene>
    <name evidence="10" type="ORF">OA86_14070</name>
</gene>
<dbReference type="InterPro" id="IPR039426">
    <property type="entry name" value="TonB-dep_rcpt-like"/>
</dbReference>
<dbReference type="InterPro" id="IPR023996">
    <property type="entry name" value="TonB-dep_OMP_SusC/RagA"/>
</dbReference>
<comment type="similarity">
    <text evidence="7">Belongs to the TonB-dependent receptor family.</text>
</comment>
<organism evidence="10 11">
    <name type="scientific">Kaistella jeonii</name>
    <dbReference type="NCBI Taxonomy" id="266749"/>
    <lineage>
        <taxon>Bacteria</taxon>
        <taxon>Pseudomonadati</taxon>
        <taxon>Bacteroidota</taxon>
        <taxon>Flavobacteriia</taxon>
        <taxon>Flavobacteriales</taxon>
        <taxon>Weeksellaceae</taxon>
        <taxon>Chryseobacterium group</taxon>
        <taxon>Kaistella</taxon>
    </lineage>
</organism>
<evidence type="ECO:0000256" key="7">
    <source>
        <dbReference type="PROSITE-ProRule" id="PRU01360"/>
    </source>
</evidence>
<dbReference type="EMBL" id="JSYL01000015">
    <property type="protein sequence ID" value="KIA86033.1"/>
    <property type="molecule type" value="Genomic_DNA"/>
</dbReference>
<protein>
    <recommendedName>
        <fullName evidence="9">TonB-dependent receptor plug domain-containing protein</fullName>
    </recommendedName>
</protein>
<dbReference type="AlphaFoldDB" id="A0A0C1F254"/>
<dbReference type="Pfam" id="PF07715">
    <property type="entry name" value="Plug"/>
    <property type="match status" value="1"/>
</dbReference>